<keyword evidence="3" id="KW-1185">Reference proteome</keyword>
<dbReference type="Gene3D" id="2.60.120.10">
    <property type="entry name" value="Jelly Rolls"/>
    <property type="match status" value="1"/>
</dbReference>
<evidence type="ECO:0000256" key="1">
    <source>
        <dbReference type="SAM" id="MobiDB-lite"/>
    </source>
</evidence>
<evidence type="ECO:0000313" key="2">
    <source>
        <dbReference type="EMBL" id="MPR29177.1"/>
    </source>
</evidence>
<evidence type="ECO:0008006" key="4">
    <source>
        <dbReference type="Google" id="ProtNLM"/>
    </source>
</evidence>
<dbReference type="Proteomes" id="UP000403266">
    <property type="component" value="Unassembled WGS sequence"/>
</dbReference>
<name>A0A5N7MQ82_9HYPH</name>
<dbReference type="SUPFAM" id="SSF51182">
    <property type="entry name" value="RmlC-like cupins"/>
    <property type="match status" value="1"/>
</dbReference>
<protein>
    <recommendedName>
        <fullName evidence="4">Cupin domain-containing protein</fullName>
    </recommendedName>
</protein>
<proteinExistence type="predicted"/>
<dbReference type="InterPro" id="IPR011051">
    <property type="entry name" value="RmlC_Cupin_sf"/>
</dbReference>
<dbReference type="EMBL" id="VOSK01000206">
    <property type="protein sequence ID" value="MPR29177.1"/>
    <property type="molecule type" value="Genomic_DNA"/>
</dbReference>
<reference evidence="2 3" key="1">
    <citation type="journal article" date="2019" name="Syst. Appl. Microbiol.">
        <title>Microvirga tunisiensis sp. nov., a root nodule symbiotic bacterium isolated from Lupinus micranthus and L. luteus grown in Northern Tunisia.</title>
        <authorList>
            <person name="Msaddak A."/>
            <person name="Rejili M."/>
            <person name="Duran D."/>
            <person name="Mars M."/>
            <person name="Palacios J.M."/>
            <person name="Ruiz-Argueso T."/>
            <person name="Rey L."/>
            <person name="Imperial J."/>
        </authorList>
    </citation>
    <scope>NUCLEOTIDE SEQUENCE [LARGE SCALE GENOMIC DNA]</scope>
    <source>
        <strain evidence="2 3">Lmie10</strain>
    </source>
</reference>
<dbReference type="AlphaFoldDB" id="A0A5N7MQ82"/>
<evidence type="ECO:0000313" key="3">
    <source>
        <dbReference type="Proteomes" id="UP000403266"/>
    </source>
</evidence>
<dbReference type="OrthoDB" id="9791637at2"/>
<sequence length="116" mass="13054">MPHKFITQADLHPDDMDFGRLSFLSHPSTTGTKHPTILAVSVLPSKGHDFRSHPNREELIHVLAGTIEVWVEQKTRILALGLRVRASWGRARRLQRGPGRGQGSADPRSLRRRHGN</sequence>
<dbReference type="InterPro" id="IPR014710">
    <property type="entry name" value="RmlC-like_jellyroll"/>
</dbReference>
<feature type="region of interest" description="Disordered" evidence="1">
    <location>
        <begin position="91"/>
        <end position="116"/>
    </location>
</feature>
<dbReference type="RefSeq" id="WP_152715862.1">
    <property type="nucleotide sequence ID" value="NZ_VOSJ01000215.1"/>
</dbReference>
<accession>A0A5N7MQ82</accession>
<comment type="caution">
    <text evidence="2">The sequence shown here is derived from an EMBL/GenBank/DDBJ whole genome shotgun (WGS) entry which is preliminary data.</text>
</comment>
<organism evidence="2 3">
    <name type="scientific">Microvirga tunisiensis</name>
    <dbReference type="NCBI Taxonomy" id="2108360"/>
    <lineage>
        <taxon>Bacteria</taxon>
        <taxon>Pseudomonadati</taxon>
        <taxon>Pseudomonadota</taxon>
        <taxon>Alphaproteobacteria</taxon>
        <taxon>Hyphomicrobiales</taxon>
        <taxon>Methylobacteriaceae</taxon>
        <taxon>Microvirga</taxon>
    </lineage>
</organism>
<gene>
    <name evidence="2" type="ORF">FS320_29770</name>
</gene>